<keyword evidence="3" id="KW-0804">Transcription</keyword>
<evidence type="ECO:0000313" key="6">
    <source>
        <dbReference type="EMBL" id="RSL19027.1"/>
    </source>
</evidence>
<dbReference type="RefSeq" id="WP_185827319.1">
    <property type="nucleotide sequence ID" value="NZ_RSDW01000001.1"/>
</dbReference>
<organism evidence="6 7">
    <name type="scientific">Edaphobacter aggregans</name>
    <dbReference type="NCBI Taxonomy" id="570835"/>
    <lineage>
        <taxon>Bacteria</taxon>
        <taxon>Pseudomonadati</taxon>
        <taxon>Acidobacteriota</taxon>
        <taxon>Terriglobia</taxon>
        <taxon>Terriglobales</taxon>
        <taxon>Acidobacteriaceae</taxon>
        <taxon>Edaphobacter</taxon>
    </lineage>
</organism>
<name>A0A428MQ34_9BACT</name>
<keyword evidence="4" id="KW-0812">Transmembrane</keyword>
<feature type="domain" description="RNA polymerase sigma-70 region 2" evidence="5">
    <location>
        <begin position="49"/>
        <end position="101"/>
    </location>
</feature>
<protein>
    <submittedName>
        <fullName evidence="6">RNA polymerase sigma factor (Sigma-70 family)</fullName>
    </submittedName>
</protein>
<dbReference type="GO" id="GO:0006352">
    <property type="term" value="P:DNA-templated transcription initiation"/>
    <property type="evidence" value="ECO:0007669"/>
    <property type="project" value="InterPro"/>
</dbReference>
<gene>
    <name evidence="6" type="ORF">EDE15_4640</name>
</gene>
<evidence type="ECO:0000256" key="3">
    <source>
        <dbReference type="ARBA" id="ARBA00023163"/>
    </source>
</evidence>
<accession>A0A428MQ34</accession>
<evidence type="ECO:0000313" key="7">
    <source>
        <dbReference type="Proteomes" id="UP000269669"/>
    </source>
</evidence>
<dbReference type="GO" id="GO:0016987">
    <property type="term" value="F:sigma factor activity"/>
    <property type="evidence" value="ECO:0007669"/>
    <property type="project" value="UniProtKB-KW"/>
</dbReference>
<dbReference type="InterPro" id="IPR039425">
    <property type="entry name" value="RNA_pol_sigma-70-like"/>
</dbReference>
<dbReference type="InterPro" id="IPR007627">
    <property type="entry name" value="RNA_pol_sigma70_r2"/>
</dbReference>
<keyword evidence="7" id="KW-1185">Reference proteome</keyword>
<proteinExistence type="predicted"/>
<dbReference type="PANTHER" id="PTHR43133:SF59">
    <property type="entry name" value="ECF RNA POLYMERASE SIGMA FACTOR SIGR"/>
    <property type="match status" value="1"/>
</dbReference>
<keyword evidence="1" id="KW-0805">Transcription regulation</keyword>
<comment type="caution">
    <text evidence="6">The sequence shown here is derived from an EMBL/GenBank/DDBJ whole genome shotgun (WGS) entry which is preliminary data.</text>
</comment>
<dbReference type="SUPFAM" id="SSF88946">
    <property type="entry name" value="Sigma2 domain of RNA polymerase sigma factors"/>
    <property type="match status" value="1"/>
</dbReference>
<dbReference type="Gene3D" id="1.10.1740.10">
    <property type="match status" value="1"/>
</dbReference>
<evidence type="ECO:0000259" key="5">
    <source>
        <dbReference type="Pfam" id="PF04542"/>
    </source>
</evidence>
<keyword evidence="2" id="KW-0731">Sigma factor</keyword>
<evidence type="ECO:0000256" key="4">
    <source>
        <dbReference type="SAM" id="Phobius"/>
    </source>
</evidence>
<dbReference type="PANTHER" id="PTHR43133">
    <property type="entry name" value="RNA POLYMERASE ECF-TYPE SIGMA FACTO"/>
    <property type="match status" value="1"/>
</dbReference>
<dbReference type="Pfam" id="PF04542">
    <property type="entry name" value="Sigma70_r2"/>
    <property type="match status" value="1"/>
</dbReference>
<keyword evidence="4" id="KW-1133">Transmembrane helix</keyword>
<evidence type="ECO:0000256" key="2">
    <source>
        <dbReference type="ARBA" id="ARBA00023082"/>
    </source>
</evidence>
<reference evidence="6 7" key="1">
    <citation type="submission" date="2018-12" db="EMBL/GenBank/DDBJ databases">
        <title>Sequencing of bacterial isolates from soil warming experiment in Harvard Forest, Massachusetts, USA.</title>
        <authorList>
            <person name="Deangelis K."/>
        </authorList>
    </citation>
    <scope>NUCLEOTIDE SEQUENCE [LARGE SCALE GENOMIC DNA]</scope>
    <source>
        <strain evidence="6 7">EB153</strain>
    </source>
</reference>
<feature type="transmembrane region" description="Helical" evidence="4">
    <location>
        <begin position="184"/>
        <end position="202"/>
    </location>
</feature>
<sequence>MFNSQHLPVYAVSLHPLHLRQTEAPRTMPPTISRSATFEELALPLFASLYNHAHWLTHNQSEAEDLVQETFSKALRAFDSFQPGTNFKAWIFRILCNTFLTSRTGIATSRTVFLEQYLTGCHACTMGVRSATQLKAATARAGHRFAPPPEALARLTAHLHSQPQAETRTKKPARIYSMTSLRPLAWAALAAAILLTVSLLGWRQLHQTNALAAELLDQHLASLSSGATPQVISTDRHTVKPWFQGRLPFSFNLPDPAALPPDTTLKGADLTYINGQPAALLLFNIHKHEVSIFLTQRAPGPILTALPSTRSGFAIPSTTTPDLLIVAVSDVNPADLDLLVAALVRAQ</sequence>
<keyword evidence="4" id="KW-0472">Membrane</keyword>
<dbReference type="AlphaFoldDB" id="A0A428MQ34"/>
<dbReference type="Proteomes" id="UP000269669">
    <property type="component" value="Unassembled WGS sequence"/>
</dbReference>
<dbReference type="EMBL" id="RSDW01000001">
    <property type="protein sequence ID" value="RSL19027.1"/>
    <property type="molecule type" value="Genomic_DNA"/>
</dbReference>
<evidence type="ECO:0000256" key="1">
    <source>
        <dbReference type="ARBA" id="ARBA00023015"/>
    </source>
</evidence>
<dbReference type="InterPro" id="IPR013325">
    <property type="entry name" value="RNA_pol_sigma_r2"/>
</dbReference>